<organism evidence="3 4">
    <name type="scientific">Mycoemilia scoparia</name>
    <dbReference type="NCBI Taxonomy" id="417184"/>
    <lineage>
        <taxon>Eukaryota</taxon>
        <taxon>Fungi</taxon>
        <taxon>Fungi incertae sedis</taxon>
        <taxon>Zoopagomycota</taxon>
        <taxon>Kickxellomycotina</taxon>
        <taxon>Kickxellomycetes</taxon>
        <taxon>Kickxellales</taxon>
        <taxon>Kickxellaceae</taxon>
        <taxon>Mycoemilia</taxon>
    </lineage>
</organism>
<evidence type="ECO:0000259" key="2">
    <source>
        <dbReference type="Pfam" id="PF02179"/>
    </source>
</evidence>
<feature type="region of interest" description="Disordered" evidence="1">
    <location>
        <begin position="145"/>
        <end position="184"/>
    </location>
</feature>
<dbReference type="OrthoDB" id="417450at2759"/>
<accession>A0A9W8DRF8</accession>
<dbReference type="InterPro" id="IPR036533">
    <property type="entry name" value="BAG_dom_sf"/>
</dbReference>
<dbReference type="Gene3D" id="1.20.58.120">
    <property type="entry name" value="BAG domain"/>
    <property type="match status" value="1"/>
</dbReference>
<comment type="caution">
    <text evidence="3">The sequence shown here is derived from an EMBL/GenBank/DDBJ whole genome shotgun (WGS) entry which is preliminary data.</text>
</comment>
<proteinExistence type="predicted"/>
<gene>
    <name evidence="3" type="ORF">H4219_004402</name>
</gene>
<evidence type="ECO:0000313" key="4">
    <source>
        <dbReference type="Proteomes" id="UP001150538"/>
    </source>
</evidence>
<dbReference type="AlphaFoldDB" id="A0A9W8DRF8"/>
<feature type="compositionally biased region" description="Basic and acidic residues" evidence="1">
    <location>
        <begin position="168"/>
        <end position="184"/>
    </location>
</feature>
<evidence type="ECO:0000256" key="1">
    <source>
        <dbReference type="SAM" id="MobiDB-lite"/>
    </source>
</evidence>
<dbReference type="SUPFAM" id="SSF63491">
    <property type="entry name" value="BAG domain"/>
    <property type="match status" value="1"/>
</dbReference>
<feature type="domain" description="BAG" evidence="2">
    <location>
        <begin position="95"/>
        <end position="157"/>
    </location>
</feature>
<sequence>MKDDKATLDRYGIYVGAKLKLVGVQENGKKDKEMTPTEQQEHKSIQRIDHIVQKTSDQLLERMQNYVANAQLFKKQFLDSSSETYQAMMQASPDDFMGIRNSEKQNLHKDYVFITETLMQSLLSIDNVPLDDGADLGRNRRKQAVKQLQGWMDQMDKVRQSVEYNDESGNKSEGSDEGEMQNKL</sequence>
<dbReference type="GO" id="GO:0051087">
    <property type="term" value="F:protein-folding chaperone binding"/>
    <property type="evidence" value="ECO:0007669"/>
    <property type="project" value="InterPro"/>
</dbReference>
<dbReference type="InterPro" id="IPR003103">
    <property type="entry name" value="BAG_domain"/>
</dbReference>
<reference evidence="3" key="1">
    <citation type="submission" date="2022-07" db="EMBL/GenBank/DDBJ databases">
        <title>Phylogenomic reconstructions and comparative analyses of Kickxellomycotina fungi.</title>
        <authorList>
            <person name="Reynolds N.K."/>
            <person name="Stajich J.E."/>
            <person name="Barry K."/>
            <person name="Grigoriev I.V."/>
            <person name="Crous P."/>
            <person name="Smith M.E."/>
        </authorList>
    </citation>
    <scope>NUCLEOTIDE SEQUENCE</scope>
    <source>
        <strain evidence="3">NBRC 100468</strain>
    </source>
</reference>
<protein>
    <recommendedName>
        <fullName evidence="2">BAG domain-containing protein</fullName>
    </recommendedName>
</protein>
<evidence type="ECO:0000313" key="3">
    <source>
        <dbReference type="EMBL" id="KAJ1915289.1"/>
    </source>
</evidence>
<keyword evidence="4" id="KW-1185">Reference proteome</keyword>
<dbReference type="Proteomes" id="UP001150538">
    <property type="component" value="Unassembled WGS sequence"/>
</dbReference>
<dbReference type="EMBL" id="JANBPU010000153">
    <property type="protein sequence ID" value="KAJ1915289.1"/>
    <property type="molecule type" value="Genomic_DNA"/>
</dbReference>
<dbReference type="Pfam" id="PF02179">
    <property type="entry name" value="BAG"/>
    <property type="match status" value="1"/>
</dbReference>
<name>A0A9W8DRF8_9FUNG</name>